<feature type="chain" id="PRO_5017396951" description="protein disulfide-isomerase" evidence="11">
    <location>
        <begin position="20"/>
        <end position="522"/>
    </location>
</feature>
<dbReference type="Pfam" id="PF13848">
    <property type="entry name" value="Thioredoxin_6"/>
    <property type="match status" value="1"/>
</dbReference>
<keyword evidence="6" id="KW-0677">Repeat</keyword>
<sequence>SKVCAVYVLLSALMCGTLSKKNDEPIQEDKDVLVLTESNFNRALKLHSQLLVHFYAPLSGESLGSILEFAQAASELKEANSDVKLGGLDVSKQKDLAKTLNVTTVPSVRLYLSGDKYNPVYCPVLKSSASIISWLKRRKGPSADLIKDLSQLEKFTAEDDLVILGLFKDVEEGAVKVFYEVAADVPDLPFGVTGNEQVFSKYGRTENSVLLLRKSKMAEHFEMTSETVKDDVILFIRIHEMPLVTEYNGKTSSKILSSVVQNHLILFMDKAGKGFKQTYRAFKSTAKEFRGKVLFVLIDSGEPRNGRIMEYFRVRKEDAPLVRMVNLTDSFQYQLPSDLMDIQTFTDFIESYLQGKAKLKLQSEPVPDGWDKQPVKELVGMNFERVAFNHEKNVLILFYSPWSSDSRALFPLWEDLAEHFSDSEDVVVARIDITANDVNIRMMDRYPCIKVFPAVYAERVVSYSGEAKLEPIVEFVNAESERAKVDKAKVGYYSSSSNVSTSHYCFFLQKLHFCNFLLYLLI</sequence>
<dbReference type="Proteomes" id="UP000018467">
    <property type="component" value="Unassembled WGS sequence"/>
</dbReference>
<comment type="subcellular location">
    <subcellularLocation>
        <location evidence="2">Endoplasmic reticulum lumen</location>
    </subcellularLocation>
</comment>
<evidence type="ECO:0000256" key="7">
    <source>
        <dbReference type="ARBA" id="ARBA00022824"/>
    </source>
</evidence>
<proteinExistence type="inferred from homology"/>
<dbReference type="Bgee" id="ENSAMXG00000018385">
    <property type="expression patterns" value="Expressed in intestine and 2 other cell types or tissues"/>
</dbReference>
<keyword evidence="8" id="KW-1015">Disulfide bond</keyword>
<dbReference type="Pfam" id="PF00085">
    <property type="entry name" value="Thioredoxin"/>
    <property type="match status" value="2"/>
</dbReference>
<dbReference type="EC" id="5.3.4.1" evidence="4"/>
<keyword evidence="5 11" id="KW-0732">Signal</keyword>
<evidence type="ECO:0000256" key="11">
    <source>
        <dbReference type="SAM" id="SignalP"/>
    </source>
</evidence>
<dbReference type="GeneTree" id="ENSGT00940000166046"/>
<evidence type="ECO:0000313" key="14">
    <source>
        <dbReference type="Proteomes" id="UP000018467"/>
    </source>
</evidence>
<evidence type="ECO:0000313" key="13">
    <source>
        <dbReference type="Ensembl" id="ENSAMXP00000018950.2"/>
    </source>
</evidence>
<dbReference type="PANTHER" id="PTHR18929">
    <property type="entry name" value="PROTEIN DISULFIDE ISOMERASE"/>
    <property type="match status" value="1"/>
</dbReference>
<comment type="similarity">
    <text evidence="3">Belongs to the protein disulfide isomerase family.</text>
</comment>
<dbReference type="SUPFAM" id="SSF52833">
    <property type="entry name" value="Thioredoxin-like"/>
    <property type="match status" value="4"/>
</dbReference>
<dbReference type="CDD" id="cd02981">
    <property type="entry name" value="PDI_b_family"/>
    <property type="match status" value="1"/>
</dbReference>
<dbReference type="HOGENOM" id="CLU_025879_1_0_1"/>
<evidence type="ECO:0000256" key="10">
    <source>
        <dbReference type="ARBA" id="ARBA00023284"/>
    </source>
</evidence>
<dbReference type="CDD" id="cd02982">
    <property type="entry name" value="PDI_b'_family"/>
    <property type="match status" value="1"/>
</dbReference>
<evidence type="ECO:0000256" key="9">
    <source>
        <dbReference type="ARBA" id="ARBA00023235"/>
    </source>
</evidence>
<dbReference type="FunFam" id="3.40.30.10:FF:000042">
    <property type="entry name" value="protein disulfide-isomerase A2"/>
    <property type="match status" value="1"/>
</dbReference>
<dbReference type="STRING" id="7994.ENSAMXP00000018950"/>
<dbReference type="PANTHER" id="PTHR18929:SF58">
    <property type="entry name" value="PROTEIN DISULFIDE-ISOMERASE-LIKE PROTEIN OF THE TESTIS"/>
    <property type="match status" value="1"/>
</dbReference>
<evidence type="ECO:0000256" key="8">
    <source>
        <dbReference type="ARBA" id="ARBA00023157"/>
    </source>
</evidence>
<reference evidence="14" key="1">
    <citation type="submission" date="2013-03" db="EMBL/GenBank/DDBJ databases">
        <authorList>
            <person name="Jeffery W."/>
            <person name="Warren W."/>
            <person name="Wilson R.K."/>
        </authorList>
    </citation>
    <scope>NUCLEOTIDE SEQUENCE</scope>
    <source>
        <strain evidence="14">female</strain>
    </source>
</reference>
<dbReference type="GO" id="GO:0003756">
    <property type="term" value="F:protein disulfide isomerase activity"/>
    <property type="evidence" value="ECO:0007669"/>
    <property type="project" value="UniProtKB-EC"/>
</dbReference>
<dbReference type="CDD" id="cd02995">
    <property type="entry name" value="PDI_a_PDI_a'_C"/>
    <property type="match status" value="1"/>
</dbReference>
<keyword evidence="14" id="KW-1185">Reference proteome</keyword>
<dbReference type="GO" id="GO:0006457">
    <property type="term" value="P:protein folding"/>
    <property type="evidence" value="ECO:0007669"/>
    <property type="project" value="TreeGrafter"/>
</dbReference>
<keyword evidence="9" id="KW-0413">Isomerase</keyword>
<dbReference type="GO" id="GO:0005788">
    <property type="term" value="C:endoplasmic reticulum lumen"/>
    <property type="evidence" value="ECO:0007669"/>
    <property type="project" value="UniProtKB-SubCell"/>
</dbReference>
<reference evidence="13" key="4">
    <citation type="submission" date="2025-09" db="UniProtKB">
        <authorList>
            <consortium name="Ensembl"/>
        </authorList>
    </citation>
    <scope>IDENTIFICATION</scope>
</reference>
<dbReference type="InterPro" id="IPR013766">
    <property type="entry name" value="Thioredoxin_domain"/>
</dbReference>
<dbReference type="Gene3D" id="3.40.30.10">
    <property type="entry name" value="Glutaredoxin"/>
    <property type="match status" value="4"/>
</dbReference>
<evidence type="ECO:0000256" key="1">
    <source>
        <dbReference type="ARBA" id="ARBA00001182"/>
    </source>
</evidence>
<evidence type="ECO:0000256" key="4">
    <source>
        <dbReference type="ARBA" id="ARBA00012723"/>
    </source>
</evidence>
<dbReference type="Ensembl" id="ENSAMXT00000018950.2">
    <property type="protein sequence ID" value="ENSAMXP00000018950.2"/>
    <property type="gene ID" value="ENSAMXG00000018385.2"/>
</dbReference>
<dbReference type="PROSITE" id="PS51352">
    <property type="entry name" value="THIOREDOXIN_2"/>
    <property type="match status" value="1"/>
</dbReference>
<dbReference type="InterPro" id="IPR036249">
    <property type="entry name" value="Thioredoxin-like_sf"/>
</dbReference>
<dbReference type="AlphaFoldDB" id="W5LGI8"/>
<comment type="catalytic activity">
    <reaction evidence="1">
        <text>Catalyzes the rearrangement of -S-S- bonds in proteins.</text>
        <dbReference type="EC" id="5.3.4.1"/>
    </reaction>
</comment>
<dbReference type="eggNOG" id="KOG0190">
    <property type="taxonomic scope" value="Eukaryota"/>
</dbReference>
<dbReference type="FunFam" id="3.40.30.10:FF:000167">
    <property type="entry name" value="Protein disulfide isomerase like, testis expressed"/>
    <property type="match status" value="1"/>
</dbReference>
<evidence type="ECO:0000256" key="5">
    <source>
        <dbReference type="ARBA" id="ARBA00022729"/>
    </source>
</evidence>
<evidence type="ECO:0000256" key="3">
    <source>
        <dbReference type="ARBA" id="ARBA00006347"/>
    </source>
</evidence>
<evidence type="ECO:0000259" key="12">
    <source>
        <dbReference type="PROSITE" id="PS51352"/>
    </source>
</evidence>
<reference evidence="13" key="3">
    <citation type="submission" date="2025-08" db="UniProtKB">
        <authorList>
            <consortium name="Ensembl"/>
        </authorList>
    </citation>
    <scope>IDENTIFICATION</scope>
</reference>
<evidence type="ECO:0000256" key="2">
    <source>
        <dbReference type="ARBA" id="ARBA00004319"/>
    </source>
</evidence>
<organism evidence="13 14">
    <name type="scientific">Astyanax mexicanus</name>
    <name type="common">Blind cave fish</name>
    <name type="synonym">Astyanax fasciatus mexicanus</name>
    <dbReference type="NCBI Taxonomy" id="7994"/>
    <lineage>
        <taxon>Eukaryota</taxon>
        <taxon>Metazoa</taxon>
        <taxon>Chordata</taxon>
        <taxon>Craniata</taxon>
        <taxon>Vertebrata</taxon>
        <taxon>Euteleostomi</taxon>
        <taxon>Actinopterygii</taxon>
        <taxon>Neopterygii</taxon>
        <taxon>Teleostei</taxon>
        <taxon>Ostariophysi</taxon>
        <taxon>Characiformes</taxon>
        <taxon>Characoidei</taxon>
        <taxon>Acestrorhamphidae</taxon>
        <taxon>Acestrorhamphinae</taxon>
        <taxon>Astyanax</taxon>
    </lineage>
</organism>
<name>W5LGI8_ASTMX</name>
<keyword evidence="7" id="KW-0256">Endoplasmic reticulum</keyword>
<reference evidence="14" key="2">
    <citation type="journal article" date="2014" name="Nat. Commun.">
        <title>The cavefish genome reveals candidate genes for eye loss.</title>
        <authorList>
            <person name="McGaugh S.E."/>
            <person name="Gross J.B."/>
            <person name="Aken B."/>
            <person name="Blin M."/>
            <person name="Borowsky R."/>
            <person name="Chalopin D."/>
            <person name="Hinaux H."/>
            <person name="Jeffery W.R."/>
            <person name="Keene A."/>
            <person name="Ma L."/>
            <person name="Minx P."/>
            <person name="Murphy D."/>
            <person name="O'Quin K.E."/>
            <person name="Retaux S."/>
            <person name="Rohner N."/>
            <person name="Searle S.M."/>
            <person name="Stahl B.A."/>
            <person name="Tabin C."/>
            <person name="Volff J.N."/>
            <person name="Yoshizawa M."/>
            <person name="Warren W.C."/>
        </authorList>
    </citation>
    <scope>NUCLEOTIDE SEQUENCE [LARGE SCALE GENOMIC DNA]</scope>
    <source>
        <strain evidence="14">female</strain>
    </source>
</reference>
<feature type="domain" description="Thioredoxin" evidence="12">
    <location>
        <begin position="339"/>
        <end position="481"/>
    </location>
</feature>
<feature type="signal peptide" evidence="11">
    <location>
        <begin position="1"/>
        <end position="19"/>
    </location>
</feature>
<evidence type="ECO:0000256" key="6">
    <source>
        <dbReference type="ARBA" id="ARBA00022737"/>
    </source>
</evidence>
<dbReference type="GO" id="GO:0034976">
    <property type="term" value="P:response to endoplasmic reticulum stress"/>
    <property type="evidence" value="ECO:0007669"/>
    <property type="project" value="TreeGrafter"/>
</dbReference>
<accession>W5LGI8</accession>
<keyword evidence="10" id="KW-0676">Redox-active center</keyword>
<protein>
    <recommendedName>
        <fullName evidence="4">protein disulfide-isomerase</fullName>
        <ecNumber evidence="4">5.3.4.1</ecNumber>
    </recommendedName>
</protein>
<dbReference type="InParanoid" id="W5LGI8"/>